<organism evidence="2 3">
    <name type="scientific">Dactylosporangium maewongense</name>
    <dbReference type="NCBI Taxonomy" id="634393"/>
    <lineage>
        <taxon>Bacteria</taxon>
        <taxon>Bacillati</taxon>
        <taxon>Actinomycetota</taxon>
        <taxon>Actinomycetes</taxon>
        <taxon>Micromonosporales</taxon>
        <taxon>Micromonosporaceae</taxon>
        <taxon>Dactylosporangium</taxon>
    </lineage>
</organism>
<comment type="caution">
    <text evidence="2">The sequence shown here is derived from an EMBL/GenBank/DDBJ whole genome shotgun (WGS) entry which is preliminary data.</text>
</comment>
<dbReference type="EMBL" id="BAAAQD010000001">
    <property type="protein sequence ID" value="GAA1499547.1"/>
    <property type="molecule type" value="Genomic_DNA"/>
</dbReference>
<dbReference type="InterPro" id="IPR011042">
    <property type="entry name" value="6-blade_b-propeller_TolB-like"/>
</dbReference>
<dbReference type="Gene3D" id="2.120.10.30">
    <property type="entry name" value="TolB, C-terminal domain"/>
    <property type="match status" value="1"/>
</dbReference>
<evidence type="ECO:0000313" key="3">
    <source>
        <dbReference type="Proteomes" id="UP001501470"/>
    </source>
</evidence>
<sequence length="482" mass="50476">MTQELTRRLAAAADDMPAARVPSDLFRRGRRRHRLQMSTFAIFAIVLAFAASIALSGVDGAVVPASGTSTVPGRLHEPWPWQASVAGSPRGPAALLVSGGGGYQAMDLPFTYGSRISAIGRDGSYRVLPFGTTYLQAGQDVLLSPDGRYAAGNGTYERLLGTGDTDVSIVDLTTGEERRHQGSGPAVPVAWSHDGRRLLVHRFGASSWSDTPFDGADTTGSDNGALWLLDVGSGAATHLLDLGRTRRGAAAFSPDGRTVAVQLGRELALLDSATGTRRPLATLPAGAHLGGPWSYTADGTGLGVLTIADGCTTGCSNAARNARSWRLTVLSTTTGTELPTTFPTFGGATARLAGWQRDGTAVLVRYTDETNGGEPSDDPPAAYRAVSDADLLALTPGGTTKSLLTKPKGVIWDVDVATDLVTAGAFGGPSPAPSVFPLARWAATTVFVALWALAMLTWLTITLRRRTRRRPPLRPAAHPGAR</sequence>
<reference evidence="2 3" key="1">
    <citation type="journal article" date="2019" name="Int. J. Syst. Evol. Microbiol.">
        <title>The Global Catalogue of Microorganisms (GCM) 10K type strain sequencing project: providing services to taxonomists for standard genome sequencing and annotation.</title>
        <authorList>
            <consortium name="The Broad Institute Genomics Platform"/>
            <consortium name="The Broad Institute Genome Sequencing Center for Infectious Disease"/>
            <person name="Wu L."/>
            <person name="Ma J."/>
        </authorList>
    </citation>
    <scope>NUCLEOTIDE SEQUENCE [LARGE SCALE GENOMIC DNA]</scope>
    <source>
        <strain evidence="2 3">JCM 15933</strain>
    </source>
</reference>
<evidence type="ECO:0000256" key="1">
    <source>
        <dbReference type="SAM" id="Phobius"/>
    </source>
</evidence>
<dbReference type="Proteomes" id="UP001501470">
    <property type="component" value="Unassembled WGS sequence"/>
</dbReference>
<dbReference type="SUPFAM" id="SSF69322">
    <property type="entry name" value="Tricorn protease domain 2"/>
    <property type="match status" value="1"/>
</dbReference>
<dbReference type="RefSeq" id="WP_344498447.1">
    <property type="nucleotide sequence ID" value="NZ_BAAAQD010000001.1"/>
</dbReference>
<name>A0ABN1ZI03_9ACTN</name>
<keyword evidence="1" id="KW-0812">Transmembrane</keyword>
<evidence type="ECO:0000313" key="2">
    <source>
        <dbReference type="EMBL" id="GAA1499547.1"/>
    </source>
</evidence>
<keyword evidence="1" id="KW-1133">Transmembrane helix</keyword>
<protein>
    <recommendedName>
        <fullName evidence="4">WD40 repeat protein</fullName>
    </recommendedName>
</protein>
<feature type="transmembrane region" description="Helical" evidence="1">
    <location>
        <begin position="441"/>
        <end position="461"/>
    </location>
</feature>
<accession>A0ABN1ZI03</accession>
<keyword evidence="1" id="KW-0472">Membrane</keyword>
<keyword evidence="3" id="KW-1185">Reference proteome</keyword>
<evidence type="ECO:0008006" key="4">
    <source>
        <dbReference type="Google" id="ProtNLM"/>
    </source>
</evidence>
<proteinExistence type="predicted"/>
<gene>
    <name evidence="2" type="ORF">GCM10009827_001920</name>
</gene>
<feature type="transmembrane region" description="Helical" evidence="1">
    <location>
        <begin position="37"/>
        <end position="58"/>
    </location>
</feature>